<feature type="transmembrane region" description="Helical" evidence="1">
    <location>
        <begin position="111"/>
        <end position="136"/>
    </location>
</feature>
<evidence type="ECO:0000313" key="3">
    <source>
        <dbReference type="Proteomes" id="UP000239772"/>
    </source>
</evidence>
<accession>A0A2T1HQ86</accession>
<protein>
    <submittedName>
        <fullName evidence="2">Uncharacterized protein</fullName>
    </submittedName>
</protein>
<dbReference type="AlphaFoldDB" id="A0A2T1HQ86"/>
<dbReference type="EMBL" id="PVZS01000020">
    <property type="protein sequence ID" value="PSC03803.1"/>
    <property type="molecule type" value="Genomic_DNA"/>
</dbReference>
<dbReference type="Proteomes" id="UP000239772">
    <property type="component" value="Unassembled WGS sequence"/>
</dbReference>
<gene>
    <name evidence="2" type="ORF">SLNSH_16980</name>
</gene>
<organism evidence="2 3">
    <name type="scientific">Alsobacter soli</name>
    <dbReference type="NCBI Taxonomy" id="2109933"/>
    <lineage>
        <taxon>Bacteria</taxon>
        <taxon>Pseudomonadati</taxon>
        <taxon>Pseudomonadota</taxon>
        <taxon>Alphaproteobacteria</taxon>
        <taxon>Hyphomicrobiales</taxon>
        <taxon>Alsobacteraceae</taxon>
        <taxon>Alsobacter</taxon>
    </lineage>
</organism>
<keyword evidence="1" id="KW-0472">Membrane</keyword>
<reference evidence="3" key="1">
    <citation type="submission" date="2018-03" db="EMBL/GenBank/DDBJ databases">
        <authorList>
            <person name="Sun L."/>
            <person name="Liu H."/>
            <person name="Chen W."/>
            <person name="Huang K."/>
            <person name="Liu W."/>
            <person name="Gao X."/>
        </authorList>
    </citation>
    <scope>NUCLEOTIDE SEQUENCE [LARGE SCALE GENOMIC DNA]</scope>
    <source>
        <strain evidence="3">SH9</strain>
    </source>
</reference>
<feature type="transmembrane region" description="Helical" evidence="1">
    <location>
        <begin position="21"/>
        <end position="43"/>
    </location>
</feature>
<keyword evidence="1" id="KW-0812">Transmembrane</keyword>
<evidence type="ECO:0000256" key="1">
    <source>
        <dbReference type="SAM" id="Phobius"/>
    </source>
</evidence>
<dbReference type="OrthoDB" id="8457152at2"/>
<dbReference type="RefSeq" id="WP_106338204.1">
    <property type="nucleotide sequence ID" value="NZ_PVZS01000020.1"/>
</dbReference>
<proteinExistence type="predicted"/>
<keyword evidence="1" id="KW-1133">Transmembrane helix</keyword>
<comment type="caution">
    <text evidence="2">The sequence shown here is derived from an EMBL/GenBank/DDBJ whole genome shotgun (WGS) entry which is preliminary data.</text>
</comment>
<feature type="transmembrane region" description="Helical" evidence="1">
    <location>
        <begin position="148"/>
        <end position="176"/>
    </location>
</feature>
<sequence>MWRLVYPLKYFRLQNSEKKRFDLLPTLLLAALLAAPFLILPGASFFKPNGLLDKLLALTSALTAFYVAALVAVATFSHPSLDKVIRSGPIALITRDDDGHKIQQDLTRREFACFIFGYLSFSALLISIGAAAAVALSGTAGAFGEAFLWVRSVVIVAFCLALAHLVVATTLGLYYLMDRLYRHDREITSKKSDLAA</sequence>
<name>A0A2T1HQ86_9HYPH</name>
<keyword evidence="3" id="KW-1185">Reference proteome</keyword>
<feature type="transmembrane region" description="Helical" evidence="1">
    <location>
        <begin position="55"/>
        <end position="76"/>
    </location>
</feature>
<evidence type="ECO:0000313" key="2">
    <source>
        <dbReference type="EMBL" id="PSC03803.1"/>
    </source>
</evidence>